<proteinExistence type="predicted"/>
<organism evidence="1 2">
    <name type="scientific">Pseudomonas chlororaphis</name>
    <dbReference type="NCBI Taxonomy" id="587753"/>
    <lineage>
        <taxon>Bacteria</taxon>
        <taxon>Pseudomonadati</taxon>
        <taxon>Pseudomonadota</taxon>
        <taxon>Gammaproteobacteria</taxon>
        <taxon>Pseudomonadales</taxon>
        <taxon>Pseudomonadaceae</taxon>
        <taxon>Pseudomonas</taxon>
    </lineage>
</organism>
<dbReference type="AlphaFoldDB" id="A0A3G7TLN5"/>
<dbReference type="GO" id="GO:0042834">
    <property type="term" value="F:peptidoglycan binding"/>
    <property type="evidence" value="ECO:0007669"/>
    <property type="project" value="InterPro"/>
</dbReference>
<name>A0A3G7TLN5_9PSED</name>
<dbReference type="Proteomes" id="UP000268048">
    <property type="component" value="Chromosome"/>
</dbReference>
<protein>
    <recommendedName>
        <fullName evidence="3">SPOR domain-containing protein</fullName>
    </recommendedName>
</protein>
<evidence type="ECO:0000313" key="1">
    <source>
        <dbReference type="EMBL" id="AZE48005.1"/>
    </source>
</evidence>
<evidence type="ECO:0008006" key="3">
    <source>
        <dbReference type="Google" id="ProtNLM"/>
    </source>
</evidence>
<evidence type="ECO:0000313" key="2">
    <source>
        <dbReference type="Proteomes" id="UP000268048"/>
    </source>
</evidence>
<accession>A0A3G7TLN5</accession>
<dbReference type="Gene3D" id="3.30.70.1070">
    <property type="entry name" value="Sporulation related repeat"/>
    <property type="match status" value="1"/>
</dbReference>
<reference evidence="1 2" key="1">
    <citation type="submission" date="2018-03" db="EMBL/GenBank/DDBJ databases">
        <title>Diversity of phytobeneficial traits revealed by whole-genome analysis of worldwide-isolated phenazine-producing Pseudomonas spp.</title>
        <authorList>
            <person name="Biessy A."/>
            <person name="Novinscak A."/>
            <person name="Blom J."/>
            <person name="Leger G."/>
            <person name="Thomashow L.S."/>
            <person name="Cazorla F.M."/>
            <person name="Josic D."/>
            <person name="Filion M."/>
        </authorList>
    </citation>
    <scope>NUCLEOTIDE SEQUENCE [LARGE SCALE GENOMIC DNA]</scope>
    <source>
        <strain evidence="1 2">B25</strain>
    </source>
</reference>
<sequence length="123" mass="13251">MRTVAMMMAVLALAGCGEGKKVEVDKKVAPVVQAQPPQAATKPQWDVLVAGTLPQATSDLAGWLIEHGIISYVVVEDGKDRVLIGPFDSQAEAEAKKAELVEKLAKAKKRNIEPQVIEHRVAQ</sequence>
<gene>
    <name evidence="1" type="ORF">C4K04_2331</name>
</gene>
<dbReference type="InterPro" id="IPR036680">
    <property type="entry name" value="SPOR-like_sf"/>
</dbReference>
<dbReference type="PROSITE" id="PS51257">
    <property type="entry name" value="PROKAR_LIPOPROTEIN"/>
    <property type="match status" value="1"/>
</dbReference>
<dbReference type="EMBL" id="CP027753">
    <property type="protein sequence ID" value="AZE48005.1"/>
    <property type="molecule type" value="Genomic_DNA"/>
</dbReference>